<dbReference type="Gene3D" id="3.40.50.300">
    <property type="entry name" value="P-loop containing nucleotide triphosphate hydrolases"/>
    <property type="match status" value="1"/>
</dbReference>
<accession>A0A840IC04</accession>
<dbReference type="InterPro" id="IPR027417">
    <property type="entry name" value="P-loop_NTPase"/>
</dbReference>
<dbReference type="Pfam" id="PF13671">
    <property type="entry name" value="AAA_33"/>
    <property type="match status" value="1"/>
</dbReference>
<comment type="caution">
    <text evidence="2">The sequence shown here is derived from an EMBL/GenBank/DDBJ whole genome shotgun (WGS) entry which is preliminary data.</text>
</comment>
<protein>
    <submittedName>
        <fullName evidence="2">Uncharacterized protein</fullName>
    </submittedName>
</protein>
<dbReference type="Proteomes" id="UP000585272">
    <property type="component" value="Unassembled WGS sequence"/>
</dbReference>
<dbReference type="AlphaFoldDB" id="A0A840IC04"/>
<dbReference type="RefSeq" id="WP_183340367.1">
    <property type="nucleotide sequence ID" value="NZ_JACHNU010000001.1"/>
</dbReference>
<keyword evidence="3" id="KW-1185">Reference proteome</keyword>
<proteinExistence type="predicted"/>
<organism evidence="2 3">
    <name type="scientific">Conexibacter arvalis</name>
    <dbReference type="NCBI Taxonomy" id="912552"/>
    <lineage>
        <taxon>Bacteria</taxon>
        <taxon>Bacillati</taxon>
        <taxon>Actinomycetota</taxon>
        <taxon>Thermoleophilia</taxon>
        <taxon>Solirubrobacterales</taxon>
        <taxon>Conexibacteraceae</taxon>
        <taxon>Conexibacter</taxon>
    </lineage>
</organism>
<evidence type="ECO:0000313" key="2">
    <source>
        <dbReference type="EMBL" id="MBB4661855.1"/>
    </source>
</evidence>
<evidence type="ECO:0000256" key="1">
    <source>
        <dbReference type="SAM" id="MobiDB-lite"/>
    </source>
</evidence>
<sequence>MTTPPPTRSVKFSDDERGGWSSDRPRREGAPRPVDVSVRGRVLSPTDRLRYSPGSLVMIVSPAKAERDRFTRRTLIEDQAAVLSLDKVRALLRGRVPDEQAEERAAQLLDAAATKRFEAGESVVIAADGLGPNERDHWVRLAHRFRRPRHLILIEVGRDQVADDDRAPLNELRKALDGGELGEAGFHTALRLSGPTVAELKRIVFRQAPRDE</sequence>
<name>A0A840IC04_9ACTN</name>
<feature type="region of interest" description="Disordered" evidence="1">
    <location>
        <begin position="1"/>
        <end position="39"/>
    </location>
</feature>
<evidence type="ECO:0000313" key="3">
    <source>
        <dbReference type="Proteomes" id="UP000585272"/>
    </source>
</evidence>
<reference evidence="2 3" key="1">
    <citation type="submission" date="2020-08" db="EMBL/GenBank/DDBJ databases">
        <title>Genomic Encyclopedia of Archaeal and Bacterial Type Strains, Phase II (KMG-II): from individual species to whole genera.</title>
        <authorList>
            <person name="Goeker M."/>
        </authorList>
    </citation>
    <scope>NUCLEOTIDE SEQUENCE [LARGE SCALE GENOMIC DNA]</scope>
    <source>
        <strain evidence="2 3">DSM 23288</strain>
    </source>
</reference>
<gene>
    <name evidence="2" type="ORF">BDZ31_001428</name>
</gene>
<dbReference type="EMBL" id="JACHNU010000001">
    <property type="protein sequence ID" value="MBB4661855.1"/>
    <property type="molecule type" value="Genomic_DNA"/>
</dbReference>
<feature type="compositionally biased region" description="Basic and acidic residues" evidence="1">
    <location>
        <begin position="11"/>
        <end position="30"/>
    </location>
</feature>